<dbReference type="SUPFAM" id="SSF51905">
    <property type="entry name" value="FAD/NAD(P)-binding domain"/>
    <property type="match status" value="1"/>
</dbReference>
<dbReference type="Pfam" id="PF13738">
    <property type="entry name" value="Pyr_redox_3"/>
    <property type="match status" value="1"/>
</dbReference>
<dbReference type="Gene3D" id="3.50.50.60">
    <property type="entry name" value="FAD/NAD(P)-binding domain"/>
    <property type="match status" value="2"/>
</dbReference>
<organism evidence="2 3">
    <name type="scientific">Arthrobacter bambusae</name>
    <dbReference type="NCBI Taxonomy" id="1338426"/>
    <lineage>
        <taxon>Bacteria</taxon>
        <taxon>Bacillati</taxon>
        <taxon>Actinomycetota</taxon>
        <taxon>Actinomycetes</taxon>
        <taxon>Micrococcales</taxon>
        <taxon>Micrococcaceae</taxon>
        <taxon>Arthrobacter</taxon>
    </lineage>
</organism>
<dbReference type="PRINTS" id="PR00411">
    <property type="entry name" value="PNDRDTASEI"/>
</dbReference>
<evidence type="ECO:0000313" key="2">
    <source>
        <dbReference type="EMBL" id="MET4540866.1"/>
    </source>
</evidence>
<protein>
    <submittedName>
        <fullName evidence="2">Flavoprotein involved in K+ transport</fullName>
    </submittedName>
</protein>
<dbReference type="Proteomes" id="UP001549307">
    <property type="component" value="Unassembled WGS sequence"/>
</dbReference>
<dbReference type="PANTHER" id="PTHR43539">
    <property type="entry name" value="FLAVIN-BINDING MONOOXYGENASE-LIKE PROTEIN (AFU_ORTHOLOGUE AFUA_4G09220)"/>
    <property type="match status" value="1"/>
</dbReference>
<comment type="caution">
    <text evidence="2">The sequence shown here is derived from an EMBL/GenBank/DDBJ whole genome shotgun (WGS) entry which is preliminary data.</text>
</comment>
<dbReference type="GeneID" id="92753590"/>
<sequence length="428" mass="46214">MGPTLDTVIIGAGQAGLTTSYWLTQFGGEHQLLERRDSLGGAFQDRWDSFYMNTPNLALDLPGMPYDGDDRDAFISRVAVVNLFRRYAELIAAPVHTGVDVIQLSHASDGAFNLETSLGNLRAKNVVLATGAYQVPKIPALSAMLPAGVTQLHTHDYRNPEQLPEGAVLIVGTGQSGGQIAEELHAAGSEVHLSVSIVPEAPRRYRGQDLIYWMLETGKHGPDYGVNALTTEALPSPAARFAPNPLLSGTDGGHAIHLRELGRRGMHLHGHLESIDDGDITFSDDLPDRLAAVESIFAQRSGKAIDAYIAAAGIDAPEQEPVAGDEWLPSGPAQLNLAGSNITSVIWASGYKLDFQLVDLPLVDEWGYPKHTRGATEVPGMYVVGLPWLTRHYSAIVGGVGLDAHFVAELIVERRQPRHWTGYSGCRQ</sequence>
<evidence type="ECO:0000313" key="3">
    <source>
        <dbReference type="Proteomes" id="UP001549307"/>
    </source>
</evidence>
<keyword evidence="1" id="KW-0560">Oxidoreductase</keyword>
<keyword evidence="3" id="KW-1185">Reference proteome</keyword>
<gene>
    <name evidence="2" type="ORF">ABIE37_002654</name>
</gene>
<dbReference type="PRINTS" id="PR00368">
    <property type="entry name" value="FADPNR"/>
</dbReference>
<dbReference type="InterPro" id="IPR036188">
    <property type="entry name" value="FAD/NAD-bd_sf"/>
</dbReference>
<name>A0ABV2P8J1_9MICC</name>
<evidence type="ECO:0000256" key="1">
    <source>
        <dbReference type="ARBA" id="ARBA00023002"/>
    </source>
</evidence>
<proteinExistence type="predicted"/>
<dbReference type="InterPro" id="IPR050982">
    <property type="entry name" value="Auxin_biosynth/cation_transpt"/>
</dbReference>
<dbReference type="PANTHER" id="PTHR43539:SF78">
    <property type="entry name" value="FLAVIN-CONTAINING MONOOXYGENASE"/>
    <property type="match status" value="1"/>
</dbReference>
<dbReference type="RefSeq" id="WP_354230240.1">
    <property type="nucleotide sequence ID" value="NZ_JBEPSN010000006.1"/>
</dbReference>
<reference evidence="2 3" key="1">
    <citation type="submission" date="2024-06" db="EMBL/GenBank/DDBJ databases">
        <title>Sorghum-associated microbial communities from plants grown in Nebraska, USA.</title>
        <authorList>
            <person name="Schachtman D."/>
        </authorList>
    </citation>
    <scope>NUCLEOTIDE SEQUENCE [LARGE SCALE GENOMIC DNA]</scope>
    <source>
        <strain evidence="2 3">3552</strain>
    </source>
</reference>
<accession>A0ABV2P8J1</accession>
<dbReference type="EMBL" id="JBEPSN010000006">
    <property type="protein sequence ID" value="MET4540866.1"/>
    <property type="molecule type" value="Genomic_DNA"/>
</dbReference>